<evidence type="ECO:0000256" key="1">
    <source>
        <dbReference type="SAM" id="Phobius"/>
    </source>
</evidence>
<feature type="transmembrane region" description="Helical" evidence="1">
    <location>
        <begin position="6"/>
        <end position="22"/>
    </location>
</feature>
<reference evidence="2 3" key="1">
    <citation type="submission" date="2023-07" db="EMBL/GenBank/DDBJ databases">
        <title>Sorghum-associated microbial communities from plants grown in Nebraska, USA.</title>
        <authorList>
            <person name="Schachtman D."/>
        </authorList>
    </citation>
    <scope>NUCLEOTIDE SEQUENCE [LARGE SCALE GENOMIC DNA]</scope>
    <source>
        <strain evidence="2 3">BE211</strain>
    </source>
</reference>
<dbReference type="EMBL" id="JAVDWA010000001">
    <property type="protein sequence ID" value="MDR7071489.1"/>
    <property type="molecule type" value="Genomic_DNA"/>
</dbReference>
<evidence type="ECO:0000313" key="2">
    <source>
        <dbReference type="EMBL" id="MDR7071489.1"/>
    </source>
</evidence>
<dbReference type="Proteomes" id="UP001258181">
    <property type="component" value="Unassembled WGS sequence"/>
</dbReference>
<feature type="transmembrane region" description="Helical" evidence="1">
    <location>
        <begin position="59"/>
        <end position="79"/>
    </location>
</feature>
<organism evidence="2 3">
    <name type="scientific">Fictibacillus barbaricus</name>
    <dbReference type="NCBI Taxonomy" id="182136"/>
    <lineage>
        <taxon>Bacteria</taxon>
        <taxon>Bacillati</taxon>
        <taxon>Bacillota</taxon>
        <taxon>Bacilli</taxon>
        <taxon>Bacillales</taxon>
        <taxon>Fictibacillaceae</taxon>
        <taxon>Fictibacillus</taxon>
    </lineage>
</organism>
<sequence length="86" mass="9521">MEYMIALLVGASIFMFLIFYAIQIYAPKKKRIKYFFAIVFLLAGSSGSIYSFLLIPDLLTSIVSLGLVALAAGSFLIAFSMDMFSK</sequence>
<keyword evidence="1" id="KW-0472">Membrane</keyword>
<keyword evidence="1" id="KW-1133">Transmembrane helix</keyword>
<proteinExistence type="predicted"/>
<evidence type="ECO:0008006" key="4">
    <source>
        <dbReference type="Google" id="ProtNLM"/>
    </source>
</evidence>
<gene>
    <name evidence="2" type="ORF">J2X07_000464</name>
</gene>
<protein>
    <recommendedName>
        <fullName evidence="4">YesK-like protein</fullName>
    </recommendedName>
</protein>
<comment type="caution">
    <text evidence="2">The sequence shown here is derived from an EMBL/GenBank/DDBJ whole genome shotgun (WGS) entry which is preliminary data.</text>
</comment>
<feature type="transmembrane region" description="Helical" evidence="1">
    <location>
        <begin position="34"/>
        <end position="53"/>
    </location>
</feature>
<keyword evidence="1" id="KW-0812">Transmembrane</keyword>
<keyword evidence="3" id="KW-1185">Reference proteome</keyword>
<accession>A0ABU1TW92</accession>
<name>A0ABU1TW92_9BACL</name>
<evidence type="ECO:0000313" key="3">
    <source>
        <dbReference type="Proteomes" id="UP001258181"/>
    </source>
</evidence>